<dbReference type="GO" id="GO:0000462">
    <property type="term" value="P:maturation of SSU-rRNA from tricistronic rRNA transcript (SSU-rRNA, 5.8S rRNA, LSU-rRNA)"/>
    <property type="evidence" value="ECO:0007669"/>
    <property type="project" value="InterPro"/>
</dbReference>
<dbReference type="InterPro" id="IPR001680">
    <property type="entry name" value="WD40_rpt"/>
</dbReference>
<keyword evidence="1" id="KW-0853">WD repeat</keyword>
<dbReference type="GO" id="GO:0003723">
    <property type="term" value="F:RNA binding"/>
    <property type="evidence" value="ECO:0007669"/>
    <property type="project" value="TreeGrafter"/>
</dbReference>
<dbReference type="Pfam" id="PF00400">
    <property type="entry name" value="WD40"/>
    <property type="match status" value="2"/>
</dbReference>
<dbReference type="GO" id="GO:0032040">
    <property type="term" value="C:small-subunit processome"/>
    <property type="evidence" value="ECO:0007669"/>
    <property type="project" value="TreeGrafter"/>
</dbReference>
<dbReference type="InterPro" id="IPR036322">
    <property type="entry name" value="WD40_repeat_dom_sf"/>
</dbReference>
<evidence type="ECO:0000313" key="4">
    <source>
        <dbReference type="Proteomes" id="UP000076154"/>
    </source>
</evidence>
<dbReference type="OrthoDB" id="8883818at2759"/>
<dbReference type="GO" id="GO:0034455">
    <property type="term" value="C:t-UTP complex"/>
    <property type="evidence" value="ECO:0007669"/>
    <property type="project" value="TreeGrafter"/>
</dbReference>
<dbReference type="FunCoup" id="A0A369KD58">
    <property type="interactions" value="532"/>
</dbReference>
<dbReference type="SMART" id="SM00320">
    <property type="entry name" value="WD40"/>
    <property type="match status" value="8"/>
</dbReference>
<sequence length="861" mass="94891">MGETTTLAVHRCRFVDYTPSAITALAFPPLPLPSSAKGKQSTSIRKSLKFGTLAVGHANGNIDLCDWAGGERDLQSSQAWVLQKTLPGPYPSKVDSITFVIRYPDDLNDDDVPSCSDLRLFSSGGGSELLEWDMDRACVRRTIGSQGGSIWCMAANPASTLLALGCEDGTVRLLSLTSDTLTHYRRFDRVKCRVLSIAWGPPVPPSPKKRAANAVEGSDDEDDEEVWDDVWLATGGSDSSIRKWDVSTGRVIDRMGTDKVRGERTLVWTVGVLGDGTIVSGDSLGIVKFWDSRTCTQLQSFQGHGADVLCLTVSPDGSTVFTSGVDQKTCQFSLVKTGSGNQSSNSLSRSSGRWVQTCSRRMHSHDVRALAVWPPYTTLPPSHRRQFPMDVAPILASGGLDMSVVVTPAALPSTTVVKVINPLSTSVDCTFEDSYHRRLAYSTGSSLQVARKARLISCMRDSGVSVWRILERPSSDEDGFAELQNPSQDSNHAAWEKLLEMDLNVHTNLVASGISDDGRWLVVSDLYETKLFSLDLDTQGHLKPHRIRDFSSILQTHVSGHTGGLAFQFTPDSTKLVMSTAMSSFILVIDLSGEKPRVLRRFDHHRLRDSIVRNRVVKGRKTDDDAEMAGVTAEVEESEDEIEGGSTPVLVSVHRISISPDGQWLATSDDRARTHIFNLDSIKHHSVLPSFSSPVQVLSFDPTRPSVLIMGFPDNSLQIYNVESRQFPTWGKELCNNLPKRFRLAHDPVLGVTFDPAHHFTNGAPRYALFWGSTWICKLSFNEAAVSGMNRKRRRESVKLAPPVAWGDESSPVDFKMITHYRPILHVDFLERGELLVVERPLVDVLSGLPPAYFKHKYGAS</sequence>
<keyword evidence="4" id="KW-1185">Reference proteome</keyword>
<dbReference type="STRING" id="39966.A0A369KD58"/>
<dbReference type="SUPFAM" id="SSF50978">
    <property type="entry name" value="WD40 repeat-like"/>
    <property type="match status" value="1"/>
</dbReference>
<organism evidence="3 4">
    <name type="scientific">Hypsizygus marmoreus</name>
    <name type="common">White beech mushroom</name>
    <name type="synonym">Agaricus marmoreus</name>
    <dbReference type="NCBI Taxonomy" id="39966"/>
    <lineage>
        <taxon>Eukaryota</taxon>
        <taxon>Fungi</taxon>
        <taxon>Dikarya</taxon>
        <taxon>Basidiomycota</taxon>
        <taxon>Agaricomycotina</taxon>
        <taxon>Agaricomycetes</taxon>
        <taxon>Agaricomycetidae</taxon>
        <taxon>Agaricales</taxon>
        <taxon>Tricholomatineae</taxon>
        <taxon>Lyophyllaceae</taxon>
        <taxon>Hypsizygus</taxon>
    </lineage>
</organism>
<dbReference type="Gene3D" id="2.130.10.10">
    <property type="entry name" value="YVTN repeat-like/Quinoprotein amine dehydrogenase"/>
    <property type="match status" value="3"/>
</dbReference>
<dbReference type="EMBL" id="LUEZ02000010">
    <property type="protein sequence ID" value="RDB28866.1"/>
    <property type="molecule type" value="Genomic_DNA"/>
</dbReference>
<protein>
    <submittedName>
        <fullName evidence="3">U3 small nucleolar RNA-associated protein 4</fullName>
    </submittedName>
</protein>
<dbReference type="PANTHER" id="PTHR44163">
    <property type="entry name" value="U3 SMALL NUCLEOLAR RNA-ASSOCIATED PROTEIN 4 HOMOLOG"/>
    <property type="match status" value="1"/>
</dbReference>
<accession>A0A369KD58</accession>
<feature type="repeat" description="WD" evidence="1">
    <location>
        <begin position="232"/>
        <end position="254"/>
    </location>
</feature>
<evidence type="ECO:0000313" key="3">
    <source>
        <dbReference type="EMBL" id="RDB28866.1"/>
    </source>
</evidence>
<dbReference type="PANTHER" id="PTHR44163:SF1">
    <property type="entry name" value="U3 SMALL NUCLEOLAR RNA-ASSOCIATED PROTEIN 4 HOMOLOG"/>
    <property type="match status" value="1"/>
</dbReference>
<dbReference type="InterPro" id="IPR046351">
    <property type="entry name" value="UTP4"/>
</dbReference>
<name>A0A369KD58_HYPMA</name>
<dbReference type="InterPro" id="IPR015943">
    <property type="entry name" value="WD40/YVTN_repeat-like_dom_sf"/>
</dbReference>
<reference evidence="3" key="1">
    <citation type="submission" date="2018-04" db="EMBL/GenBank/DDBJ databases">
        <title>Whole genome sequencing of Hypsizygus marmoreus.</title>
        <authorList>
            <person name="Choi I.-G."/>
            <person name="Min B."/>
            <person name="Kim J.-G."/>
            <person name="Kim S."/>
            <person name="Oh Y.-L."/>
            <person name="Kong W.-S."/>
            <person name="Park H."/>
            <person name="Jeong J."/>
            <person name="Song E.-S."/>
        </authorList>
    </citation>
    <scope>NUCLEOTIDE SEQUENCE [LARGE SCALE GENOMIC DNA]</scope>
    <source>
        <strain evidence="3">51987-8</strain>
    </source>
</reference>
<dbReference type="AlphaFoldDB" id="A0A369KD58"/>
<gene>
    <name evidence="3" type="primary">utp4</name>
    <name evidence="3" type="ORF">Hypma_015258</name>
</gene>
<evidence type="ECO:0000256" key="1">
    <source>
        <dbReference type="PROSITE-ProRule" id="PRU00221"/>
    </source>
</evidence>
<dbReference type="GO" id="GO:0030686">
    <property type="term" value="C:90S preribosome"/>
    <property type="evidence" value="ECO:0007669"/>
    <property type="project" value="InterPro"/>
</dbReference>
<dbReference type="Proteomes" id="UP000076154">
    <property type="component" value="Unassembled WGS sequence"/>
</dbReference>
<feature type="region of interest" description="Disordered" evidence="2">
    <location>
        <begin position="205"/>
        <end position="224"/>
    </location>
</feature>
<dbReference type="InParanoid" id="A0A369KD58"/>
<proteinExistence type="predicted"/>
<evidence type="ECO:0000256" key="2">
    <source>
        <dbReference type="SAM" id="MobiDB-lite"/>
    </source>
</evidence>
<dbReference type="PROSITE" id="PS50082">
    <property type="entry name" value="WD_REPEATS_2"/>
    <property type="match status" value="1"/>
</dbReference>
<comment type="caution">
    <text evidence="3">The sequence shown here is derived from an EMBL/GenBank/DDBJ whole genome shotgun (WGS) entry which is preliminary data.</text>
</comment>